<name>A0A0P9PSX4_PSEA0</name>
<dbReference type="EMBL" id="LJQG01000031">
    <property type="protein sequence ID" value="KPX23926.1"/>
    <property type="molecule type" value="Genomic_DNA"/>
</dbReference>
<evidence type="ECO:0000256" key="1">
    <source>
        <dbReference type="SAM" id="Phobius"/>
    </source>
</evidence>
<proteinExistence type="predicted"/>
<dbReference type="Proteomes" id="UP000050346">
    <property type="component" value="Unassembled WGS sequence"/>
</dbReference>
<keyword evidence="1" id="KW-1133">Transmembrane helix</keyword>
<accession>A0A0P9PSX4</accession>
<evidence type="ECO:0000313" key="3">
    <source>
        <dbReference type="Proteomes" id="UP000050346"/>
    </source>
</evidence>
<sequence>MSELVQELLEVILRAICYPVGWPIVRLLSRGRYPSRGSWFSNTAEANWTVATGLAILVITMMALLHQFDMP</sequence>
<reference evidence="2 3" key="1">
    <citation type="submission" date="2015-09" db="EMBL/GenBank/DDBJ databases">
        <title>Genome announcement of multiple Pseudomonas syringae strains.</title>
        <authorList>
            <person name="Thakur S."/>
            <person name="Wang P.W."/>
            <person name="Gong Y."/>
            <person name="Weir B.S."/>
            <person name="Guttman D.S."/>
        </authorList>
    </citation>
    <scope>NUCLEOTIDE SEQUENCE [LARGE SCALE GENOMIC DNA]</scope>
    <source>
        <strain evidence="2 3">ICMP9150</strain>
    </source>
</reference>
<feature type="transmembrane region" description="Helical" evidence="1">
    <location>
        <begin position="48"/>
        <end position="68"/>
    </location>
</feature>
<dbReference type="AlphaFoldDB" id="A0A0P9PSX4"/>
<dbReference type="RefSeq" id="WP_080718857.1">
    <property type="nucleotide sequence ID" value="NZ_JYHG01000003.1"/>
</dbReference>
<dbReference type="PATRIC" id="fig|235272.12.peg.5033"/>
<comment type="caution">
    <text evidence="2">The sequence shown here is derived from an EMBL/GenBank/DDBJ whole genome shotgun (WGS) entry which is preliminary data.</text>
</comment>
<dbReference type="GeneID" id="67200004"/>
<gene>
    <name evidence="2" type="ORF">ALO71_101738</name>
</gene>
<protein>
    <submittedName>
        <fullName evidence="2">Uncharacterized protein</fullName>
    </submittedName>
</protein>
<evidence type="ECO:0000313" key="2">
    <source>
        <dbReference type="EMBL" id="KPX23926.1"/>
    </source>
</evidence>
<keyword evidence="1" id="KW-0472">Membrane</keyword>
<organism evidence="2 3">
    <name type="scientific">Pseudomonas amygdali pv. dendropanacis</name>
    <dbReference type="NCBI Taxonomy" id="235272"/>
    <lineage>
        <taxon>Bacteria</taxon>
        <taxon>Pseudomonadati</taxon>
        <taxon>Pseudomonadota</taxon>
        <taxon>Gammaproteobacteria</taxon>
        <taxon>Pseudomonadales</taxon>
        <taxon>Pseudomonadaceae</taxon>
        <taxon>Pseudomonas</taxon>
        <taxon>Pseudomonas amygdali</taxon>
    </lineage>
</organism>
<keyword evidence="1" id="KW-0812">Transmembrane</keyword>